<protein>
    <submittedName>
        <fullName evidence="1">Gag protein</fullName>
    </submittedName>
</protein>
<organism evidence="1 2">
    <name type="scientific">Phytophthora palmivora</name>
    <dbReference type="NCBI Taxonomy" id="4796"/>
    <lineage>
        <taxon>Eukaryota</taxon>
        <taxon>Sar</taxon>
        <taxon>Stramenopiles</taxon>
        <taxon>Oomycota</taxon>
        <taxon>Peronosporomycetes</taxon>
        <taxon>Peronosporales</taxon>
        <taxon>Peronosporaceae</taxon>
        <taxon>Phytophthora</taxon>
    </lineage>
</organism>
<dbReference type="Proteomes" id="UP000237271">
    <property type="component" value="Unassembled WGS sequence"/>
</dbReference>
<evidence type="ECO:0000313" key="1">
    <source>
        <dbReference type="EMBL" id="POM79134.1"/>
    </source>
</evidence>
<comment type="caution">
    <text evidence="1">The sequence shown here is derived from an EMBL/GenBank/DDBJ whole genome shotgun (WGS) entry which is preliminary data.</text>
</comment>
<dbReference type="OrthoDB" id="144368at2759"/>
<reference evidence="1 2" key="1">
    <citation type="journal article" date="2017" name="Genome Biol. Evol.">
        <title>Phytophthora megakarya and P. palmivora, closely related causal agents of cacao black pod rot, underwent increases in genome sizes and gene numbers by different mechanisms.</title>
        <authorList>
            <person name="Ali S.S."/>
            <person name="Shao J."/>
            <person name="Lary D.J."/>
            <person name="Kronmiller B."/>
            <person name="Shen D."/>
            <person name="Strem M.D."/>
            <person name="Amoako-Attah I."/>
            <person name="Akrofi A.Y."/>
            <person name="Begoude B.A."/>
            <person name="Ten Hoopen G.M."/>
            <person name="Coulibaly K."/>
            <person name="Kebe B.I."/>
            <person name="Melnick R.L."/>
            <person name="Guiltinan M.J."/>
            <person name="Tyler B.M."/>
            <person name="Meinhardt L.W."/>
            <person name="Bailey B.A."/>
        </authorList>
    </citation>
    <scope>NUCLEOTIDE SEQUENCE [LARGE SCALE GENOMIC DNA]</scope>
    <source>
        <strain evidence="2">sbr112.9</strain>
    </source>
</reference>
<name>A0A2P4YMV8_9STRA</name>
<proteinExistence type="predicted"/>
<dbReference type="EMBL" id="NCKW01001836">
    <property type="protein sequence ID" value="POM79134.1"/>
    <property type="molecule type" value="Genomic_DNA"/>
</dbReference>
<gene>
    <name evidence="1" type="ORF">PHPALM_3251</name>
</gene>
<dbReference type="AlphaFoldDB" id="A0A2P4YMV8"/>
<accession>A0A2P4YMV8</accession>
<evidence type="ECO:0000313" key="2">
    <source>
        <dbReference type="Proteomes" id="UP000237271"/>
    </source>
</evidence>
<keyword evidence="2" id="KW-1185">Reference proteome</keyword>
<sequence>MYAQRVGLGEFPHLTDTQFELARKMAGGFRSDIIQRLAAATPAEQVKHIEAFDTYERRLIAHVQGLQVPVAELQPVQPKPLKLKGKNHHFWIREVELAMNAALISTKQLRVAFTPSSLDGRAKTWACTSDAMSPAAFFPVNFEYHQRSRFLACKQGKHELREDIQDVRVLATTLVGIRIPEHIKVIVFMDGQKVGPFRTQPFCVQANTKEKAIQILL</sequence>